<dbReference type="OrthoDB" id="6159439at2759"/>
<dbReference type="PROSITE" id="PS00027">
    <property type="entry name" value="HOMEOBOX_1"/>
    <property type="match status" value="1"/>
</dbReference>
<evidence type="ECO:0000313" key="11">
    <source>
        <dbReference type="Proteomes" id="UP000186922"/>
    </source>
</evidence>
<dbReference type="STRING" id="947166.A0A1D1VFH6"/>
<dbReference type="Gene3D" id="1.10.10.60">
    <property type="entry name" value="Homeodomain-like"/>
    <property type="match status" value="1"/>
</dbReference>
<keyword evidence="5 7" id="KW-0371">Homeobox</keyword>
<dbReference type="InterPro" id="IPR009057">
    <property type="entry name" value="Homeodomain-like_sf"/>
</dbReference>
<evidence type="ECO:0000256" key="7">
    <source>
        <dbReference type="PROSITE-ProRule" id="PRU00108"/>
    </source>
</evidence>
<dbReference type="GO" id="GO:0005634">
    <property type="term" value="C:nucleus"/>
    <property type="evidence" value="ECO:0007669"/>
    <property type="project" value="UniProtKB-SubCell"/>
</dbReference>
<keyword evidence="6 7" id="KW-0539">Nucleus</keyword>
<evidence type="ECO:0000256" key="3">
    <source>
        <dbReference type="ARBA" id="ARBA00022473"/>
    </source>
</evidence>
<dbReference type="GO" id="GO:0000978">
    <property type="term" value="F:RNA polymerase II cis-regulatory region sequence-specific DNA binding"/>
    <property type="evidence" value="ECO:0007669"/>
    <property type="project" value="TreeGrafter"/>
</dbReference>
<dbReference type="Proteomes" id="UP000186922">
    <property type="component" value="Unassembled WGS sequence"/>
</dbReference>
<dbReference type="GO" id="GO:0000981">
    <property type="term" value="F:DNA-binding transcription factor activity, RNA polymerase II-specific"/>
    <property type="evidence" value="ECO:0007669"/>
    <property type="project" value="InterPro"/>
</dbReference>
<evidence type="ECO:0000259" key="9">
    <source>
        <dbReference type="PROSITE" id="PS50071"/>
    </source>
</evidence>
<comment type="subcellular location">
    <subcellularLocation>
        <location evidence="1 7 8">Nucleus</location>
    </subcellularLocation>
</comment>
<dbReference type="PANTHER" id="PTHR45882:SF3">
    <property type="entry name" value="PITUITARY HOMEOBOX HOMOLOG PTX1"/>
    <property type="match status" value="1"/>
</dbReference>
<evidence type="ECO:0000256" key="6">
    <source>
        <dbReference type="ARBA" id="ARBA00023242"/>
    </source>
</evidence>
<proteinExistence type="inferred from homology"/>
<evidence type="ECO:0000256" key="4">
    <source>
        <dbReference type="ARBA" id="ARBA00023125"/>
    </source>
</evidence>
<gene>
    <name evidence="10" type="primary">RvY_11242</name>
    <name evidence="10" type="synonym">RvY_11242.2</name>
    <name evidence="10" type="ORF">RvY_11242-2</name>
</gene>
<keyword evidence="3" id="KW-0217">Developmental protein</keyword>
<evidence type="ECO:0000256" key="1">
    <source>
        <dbReference type="ARBA" id="ARBA00004123"/>
    </source>
</evidence>
<dbReference type="SUPFAM" id="SSF46689">
    <property type="entry name" value="Homeodomain-like"/>
    <property type="match status" value="1"/>
</dbReference>
<evidence type="ECO:0000313" key="10">
    <source>
        <dbReference type="EMBL" id="GAV00385.1"/>
    </source>
</evidence>
<organism evidence="10 11">
    <name type="scientific">Ramazzottius varieornatus</name>
    <name type="common">Water bear</name>
    <name type="synonym">Tardigrade</name>
    <dbReference type="NCBI Taxonomy" id="947166"/>
    <lineage>
        <taxon>Eukaryota</taxon>
        <taxon>Metazoa</taxon>
        <taxon>Ecdysozoa</taxon>
        <taxon>Tardigrada</taxon>
        <taxon>Eutardigrada</taxon>
        <taxon>Parachela</taxon>
        <taxon>Hypsibioidea</taxon>
        <taxon>Ramazzottiidae</taxon>
        <taxon>Ramazzottius</taxon>
    </lineage>
</organism>
<dbReference type="PANTHER" id="PTHR45882">
    <property type="entry name" value="PITUITARY HOMEOBOX HOMOLOG PTX1"/>
    <property type="match status" value="1"/>
</dbReference>
<keyword evidence="4 7" id="KW-0238">DNA-binding</keyword>
<keyword evidence="11" id="KW-1185">Reference proteome</keyword>
<evidence type="ECO:0000256" key="5">
    <source>
        <dbReference type="ARBA" id="ARBA00023155"/>
    </source>
</evidence>
<protein>
    <recommendedName>
        <fullName evidence="9">Homeobox domain-containing protein</fullName>
    </recommendedName>
</protein>
<dbReference type="CDD" id="cd00086">
    <property type="entry name" value="homeodomain"/>
    <property type="match status" value="1"/>
</dbReference>
<comment type="similarity">
    <text evidence="2">Belongs to the paired homeobox family. Bicoid subfamily.</text>
</comment>
<feature type="DNA-binding region" description="Homeobox" evidence="7">
    <location>
        <begin position="3"/>
        <end position="33"/>
    </location>
</feature>
<accession>A0A1D1VFH6</accession>
<dbReference type="AlphaFoldDB" id="A0A1D1VFH6"/>
<dbReference type="EMBL" id="BDGG01000006">
    <property type="protein sequence ID" value="GAV00385.1"/>
    <property type="molecule type" value="Genomic_DNA"/>
</dbReference>
<dbReference type="GO" id="GO:0009653">
    <property type="term" value="P:anatomical structure morphogenesis"/>
    <property type="evidence" value="ECO:0007669"/>
    <property type="project" value="TreeGrafter"/>
</dbReference>
<dbReference type="InterPro" id="IPR001356">
    <property type="entry name" value="HD"/>
</dbReference>
<dbReference type="PROSITE" id="PS50071">
    <property type="entry name" value="HOMEOBOX_2"/>
    <property type="match status" value="1"/>
</dbReference>
<evidence type="ECO:0000256" key="2">
    <source>
        <dbReference type="ARBA" id="ARBA00006503"/>
    </source>
</evidence>
<evidence type="ECO:0000256" key="8">
    <source>
        <dbReference type="RuleBase" id="RU000682"/>
    </source>
</evidence>
<dbReference type="InterPro" id="IPR017970">
    <property type="entry name" value="Homeobox_CS"/>
</dbReference>
<name>A0A1D1VFH6_RAMVA</name>
<dbReference type="Pfam" id="PF00046">
    <property type="entry name" value="Homeodomain"/>
    <property type="match status" value="1"/>
</dbReference>
<feature type="domain" description="Homeobox" evidence="9">
    <location>
        <begin position="1"/>
        <end position="32"/>
    </location>
</feature>
<reference evidence="10 11" key="1">
    <citation type="journal article" date="2016" name="Nat. Commun.">
        <title>Extremotolerant tardigrade genome and improved radiotolerance of human cultured cells by tardigrade-unique protein.</title>
        <authorList>
            <person name="Hashimoto T."/>
            <person name="Horikawa D.D."/>
            <person name="Saito Y."/>
            <person name="Kuwahara H."/>
            <person name="Kozuka-Hata H."/>
            <person name="Shin-I T."/>
            <person name="Minakuchi Y."/>
            <person name="Ohishi K."/>
            <person name="Motoyama A."/>
            <person name="Aizu T."/>
            <person name="Enomoto A."/>
            <person name="Kondo K."/>
            <person name="Tanaka S."/>
            <person name="Hara Y."/>
            <person name="Koshikawa S."/>
            <person name="Sagara H."/>
            <person name="Miura T."/>
            <person name="Yokobori S."/>
            <person name="Miyagawa K."/>
            <person name="Suzuki Y."/>
            <person name="Kubo T."/>
            <person name="Oyama M."/>
            <person name="Kohara Y."/>
            <person name="Fujiyama A."/>
            <person name="Arakawa K."/>
            <person name="Katayama T."/>
            <person name="Toyoda A."/>
            <person name="Kunieda T."/>
        </authorList>
    </citation>
    <scope>NUCLEOTIDE SEQUENCE [LARGE SCALE GENOMIC DNA]</scope>
    <source>
        <strain evidence="10 11">YOKOZUNA-1</strain>
    </source>
</reference>
<comment type="caution">
    <text evidence="10">The sequence shown here is derived from an EMBL/GenBank/DDBJ whole genome shotgun (WGS) entry which is preliminary data.</text>
</comment>
<sequence length="224" mass="24435">MQTREEIAMWTTLTEPRVRVWFKNRRAKWRKRERNLGEVAASYKSATSYSSSAAAQVAAAAAAQFNSFMPTFPSHQFPEGNCDSPFGYSNTYYHHNNNWVTGKMHHNPLSGATKASPTFPWLHPGTFHQTAATAATNDTTNPYANCTASAYVTPASNNGPMYAGTYAQHYHINNAAAVQQAQSSANRLKNKSSVLSPAFSLYGNADGAELANGQSTSTPNMPNM</sequence>